<evidence type="ECO:0000313" key="1">
    <source>
        <dbReference type="EMBL" id="AEV19030.1"/>
    </source>
</evidence>
<dbReference type="EMBL" id="CP003125">
    <property type="protein sequence ID" value="AEV19030.1"/>
    <property type="molecule type" value="Genomic_DNA"/>
</dbReference>
<protein>
    <submittedName>
        <fullName evidence="1">Uncharacterized protein</fullName>
    </submittedName>
</protein>
<dbReference type="Proteomes" id="UP000005636">
    <property type="component" value="Chromosome"/>
</dbReference>
<accession>A0ABM5MH86</accession>
<keyword evidence="2" id="KW-1185">Reference proteome</keyword>
<name>A0ABM5MH86_GEOTH</name>
<evidence type="ECO:0000313" key="2">
    <source>
        <dbReference type="Proteomes" id="UP000005636"/>
    </source>
</evidence>
<organism evidence="1 2">
    <name type="scientific">Geobacillus thermoleovorans CCB_US3_UF5</name>
    <dbReference type="NCBI Taxonomy" id="1111068"/>
    <lineage>
        <taxon>Bacteria</taxon>
        <taxon>Bacillati</taxon>
        <taxon>Bacillota</taxon>
        <taxon>Bacilli</taxon>
        <taxon>Bacillales</taxon>
        <taxon>Anoxybacillaceae</taxon>
        <taxon>Geobacillus</taxon>
        <taxon>Geobacillus thermoleovorans group</taxon>
    </lineage>
</organism>
<reference evidence="1 2" key="1">
    <citation type="submission" date="2011-11" db="EMBL/GenBank/DDBJ databases">
        <title>Complete genome sequence of thermophilic Geobacillus thermoleovorans CCB_US3_UF5.</title>
        <authorList>
            <person name="Muhd Sakaff M.K.L."/>
            <person name="Abdul Rahman A.Y."/>
            <person name="Saito J.A."/>
            <person name="Hou S."/>
            <person name="Alam M."/>
        </authorList>
    </citation>
    <scope>NUCLEOTIDE SEQUENCE [LARGE SCALE GENOMIC DNA]</scope>
    <source>
        <strain evidence="1 2">CCB_US3_UF5</strain>
    </source>
</reference>
<sequence>MKAKKQSSSPFSVSILSAIQPSIWKKWIWEPSAKGDILSQCKERDSRPNAQVISTETLFHYSWRPEANRTAWVDIRAADSLAKSP</sequence>
<gene>
    <name evidence="1" type="ORF">GTCCBUS3UF5_17180</name>
</gene>
<proteinExistence type="predicted"/>